<gene>
    <name evidence="9" type="ORF">BN7_4102</name>
</gene>
<dbReference type="InParanoid" id="K0KNG2"/>
<accession>K0KNG2</accession>
<evidence type="ECO:0000256" key="5">
    <source>
        <dbReference type="ARBA" id="ARBA00023329"/>
    </source>
</evidence>
<evidence type="ECO:0000256" key="3">
    <source>
        <dbReference type="ARBA" id="ARBA00023136"/>
    </source>
</evidence>
<comment type="similarity">
    <text evidence="2 6">Belongs to the clathrin light chain family.</text>
</comment>
<dbReference type="EMBL" id="CAIF01000140">
    <property type="protein sequence ID" value="CCH44536.1"/>
    <property type="molecule type" value="Genomic_DNA"/>
</dbReference>
<keyword evidence="4 6" id="KW-0168">Coated pit</keyword>
<feature type="compositionally biased region" description="Acidic residues" evidence="8">
    <location>
        <begin position="72"/>
        <end position="86"/>
    </location>
</feature>
<dbReference type="GO" id="GO:0072583">
    <property type="term" value="P:clathrin-dependent endocytosis"/>
    <property type="evidence" value="ECO:0007669"/>
    <property type="project" value="TreeGrafter"/>
</dbReference>
<feature type="coiled-coil region" evidence="7">
    <location>
        <begin position="112"/>
        <end position="157"/>
    </location>
</feature>
<dbReference type="AlphaFoldDB" id="K0KNG2"/>
<proteinExistence type="inferred from homology"/>
<keyword evidence="3 6" id="KW-0472">Membrane</keyword>
<reference evidence="9 10" key="1">
    <citation type="journal article" date="2012" name="Eukaryot. Cell">
        <title>Draft genome sequence of Wickerhamomyces ciferrii NRRL Y-1031 F-60-10.</title>
        <authorList>
            <person name="Schneider J."/>
            <person name="Andrea H."/>
            <person name="Blom J."/>
            <person name="Jaenicke S."/>
            <person name="Ruckert C."/>
            <person name="Schorsch C."/>
            <person name="Szczepanowski R."/>
            <person name="Farwick M."/>
            <person name="Goesmann A."/>
            <person name="Puhler A."/>
            <person name="Schaffer S."/>
            <person name="Tauch A."/>
            <person name="Kohler T."/>
            <person name="Brinkrolf K."/>
        </authorList>
    </citation>
    <scope>NUCLEOTIDE SEQUENCE [LARGE SCALE GENOMIC DNA]</scope>
    <source>
        <strain evidence="10">ATCC 14091 / BCRC 22168 / CBS 111 / JCM 3599 / NBRC 0793 / NRRL Y-1031 F-60-10</strain>
    </source>
</reference>
<protein>
    <recommendedName>
        <fullName evidence="6">Clathrin light chain</fullName>
    </recommendedName>
</protein>
<dbReference type="InterPro" id="IPR000996">
    <property type="entry name" value="Clathrin_L-chain"/>
</dbReference>
<evidence type="ECO:0000256" key="6">
    <source>
        <dbReference type="RuleBase" id="RU363137"/>
    </source>
</evidence>
<dbReference type="GO" id="GO:0006886">
    <property type="term" value="P:intracellular protein transport"/>
    <property type="evidence" value="ECO:0007669"/>
    <property type="project" value="InterPro"/>
</dbReference>
<dbReference type="PANTHER" id="PTHR10639">
    <property type="entry name" value="CLATHRIN LIGHT CHAIN"/>
    <property type="match status" value="1"/>
</dbReference>
<comment type="caution">
    <text evidence="9">The sequence shown here is derived from an EMBL/GenBank/DDBJ whole genome shotgun (WGS) entry which is preliminary data.</text>
</comment>
<feature type="compositionally biased region" description="Acidic residues" evidence="8">
    <location>
        <begin position="9"/>
        <end position="20"/>
    </location>
</feature>
<dbReference type="FunCoup" id="K0KNG2">
    <property type="interactions" value="373"/>
</dbReference>
<evidence type="ECO:0000313" key="9">
    <source>
        <dbReference type="EMBL" id="CCH44536.1"/>
    </source>
</evidence>
<evidence type="ECO:0000256" key="7">
    <source>
        <dbReference type="SAM" id="Coils"/>
    </source>
</evidence>
<comment type="function">
    <text evidence="6">Clathrin is the major protein of the polyhedral coat of coated pits and vesicles.</text>
</comment>
<dbReference type="eggNOG" id="KOG4031">
    <property type="taxonomic scope" value="Eukaryota"/>
</dbReference>
<evidence type="ECO:0000256" key="2">
    <source>
        <dbReference type="ARBA" id="ARBA00005263"/>
    </source>
</evidence>
<evidence type="ECO:0000313" key="10">
    <source>
        <dbReference type="Proteomes" id="UP000009328"/>
    </source>
</evidence>
<comment type="subcellular location">
    <subcellularLocation>
        <location evidence="1 6">Cytoplasmic vesicle membrane</location>
        <topology evidence="1 6">Peripheral membrane protein</topology>
        <orientation evidence="1 6">Cytoplasmic side</orientation>
    </subcellularLocation>
    <subcellularLocation>
        <location evidence="6">Membrane</location>
        <location evidence="6">Coated pit</location>
        <topology evidence="6">Peripheral membrane protein</topology>
        <orientation evidence="6">Cytoplasmic side</orientation>
    </subcellularLocation>
    <text evidence="6">Cytoplasmic face of coated pits and vesicles.</text>
</comment>
<evidence type="ECO:0000256" key="4">
    <source>
        <dbReference type="ARBA" id="ARBA00023176"/>
    </source>
</evidence>
<dbReference type="PANTHER" id="PTHR10639:SF7">
    <property type="entry name" value="CLATHRIN LIGHT CHAIN"/>
    <property type="match status" value="1"/>
</dbReference>
<sequence length="201" mass="23859">MADKFPEINDVEVQQDDSNEDFLSREQEILGDDAEQFKTEQDDEYLKEDQDDELKKFEQQFPDVGDSKDEEKEVEQEEEQEEEEFQEPVSKGPKSEPEAVKEWRERYNLEISKRDEADAKKAEETKKEAEKQLDDFYDDYNNKKESDIAKTKEAEKEFLSKRDEFYQKGDVWSRALDLTKDIKGNERFKELLEAKNKATKA</sequence>
<dbReference type="GO" id="GO:0030130">
    <property type="term" value="C:clathrin coat of trans-Golgi network vesicle"/>
    <property type="evidence" value="ECO:0007669"/>
    <property type="project" value="InterPro"/>
</dbReference>
<name>K0KNG2_WICCF</name>
<dbReference type="STRING" id="1206466.K0KNG2"/>
<dbReference type="GO" id="GO:0030132">
    <property type="term" value="C:clathrin coat of coated pit"/>
    <property type="evidence" value="ECO:0007669"/>
    <property type="project" value="InterPro"/>
</dbReference>
<keyword evidence="5 6" id="KW-0968">Cytoplasmic vesicle</keyword>
<evidence type="ECO:0000256" key="1">
    <source>
        <dbReference type="ARBA" id="ARBA00004180"/>
    </source>
</evidence>
<feature type="compositionally biased region" description="Acidic residues" evidence="8">
    <location>
        <begin position="41"/>
        <end position="52"/>
    </location>
</feature>
<keyword evidence="7" id="KW-0175">Coiled coil</keyword>
<keyword evidence="10" id="KW-1185">Reference proteome</keyword>
<feature type="region of interest" description="Disordered" evidence="8">
    <location>
        <begin position="1"/>
        <end position="102"/>
    </location>
</feature>
<dbReference type="Proteomes" id="UP000009328">
    <property type="component" value="Unassembled WGS sequence"/>
</dbReference>
<evidence type="ECO:0000256" key="8">
    <source>
        <dbReference type="SAM" id="MobiDB-lite"/>
    </source>
</evidence>
<dbReference type="GO" id="GO:0032050">
    <property type="term" value="F:clathrin heavy chain binding"/>
    <property type="evidence" value="ECO:0007669"/>
    <property type="project" value="TreeGrafter"/>
</dbReference>
<feature type="compositionally biased region" description="Basic and acidic residues" evidence="8">
    <location>
        <begin position="93"/>
        <end position="102"/>
    </location>
</feature>
<dbReference type="HOGENOM" id="CLU_069856_0_1_1"/>
<dbReference type="Pfam" id="PF01086">
    <property type="entry name" value="Clathrin_lg_ch"/>
    <property type="match status" value="1"/>
</dbReference>
<organism evidence="9 10">
    <name type="scientific">Wickerhamomyces ciferrii (strain ATCC 14091 / BCRC 22168 / CBS 111 / JCM 3599 / NBRC 0793 / NRRL Y-1031 F-60-10)</name>
    <name type="common">Yeast</name>
    <name type="synonym">Pichia ciferrii</name>
    <dbReference type="NCBI Taxonomy" id="1206466"/>
    <lineage>
        <taxon>Eukaryota</taxon>
        <taxon>Fungi</taxon>
        <taxon>Dikarya</taxon>
        <taxon>Ascomycota</taxon>
        <taxon>Saccharomycotina</taxon>
        <taxon>Saccharomycetes</taxon>
        <taxon>Phaffomycetales</taxon>
        <taxon>Wickerhamomycetaceae</taxon>
        <taxon>Wickerhamomyces</taxon>
    </lineage>
</organism>
<dbReference type="GO" id="GO:0005198">
    <property type="term" value="F:structural molecule activity"/>
    <property type="evidence" value="ECO:0007669"/>
    <property type="project" value="InterPro"/>
</dbReference>